<evidence type="ECO:0000313" key="1">
    <source>
        <dbReference type="EMBL" id="CAM9737686.1"/>
    </source>
</evidence>
<evidence type="ECO:0000313" key="2">
    <source>
        <dbReference type="Proteomes" id="UP001162501"/>
    </source>
</evidence>
<gene>
    <name evidence="1" type="ORF">MRATA1EN22A_LOCUS6753</name>
</gene>
<dbReference type="EMBL" id="OX596100">
    <property type="protein sequence ID" value="CAM9737686.1"/>
    <property type="molecule type" value="Genomic_DNA"/>
</dbReference>
<accession>A0AC59YIQ9</accession>
<name>A0AC59YIQ9_RANTA</name>
<reference evidence="1" key="2">
    <citation type="submission" date="2025-03" db="EMBL/GenBank/DDBJ databases">
        <authorList>
            <consortium name="ELIXIR-Norway"/>
            <consortium name="Elixir Norway"/>
        </authorList>
    </citation>
    <scope>NUCLEOTIDE SEQUENCE</scope>
</reference>
<organism evidence="1 2">
    <name type="scientific">Rangifer tarandus platyrhynchus</name>
    <name type="common">Svalbard reindeer</name>
    <dbReference type="NCBI Taxonomy" id="3082113"/>
    <lineage>
        <taxon>Eukaryota</taxon>
        <taxon>Metazoa</taxon>
        <taxon>Chordata</taxon>
        <taxon>Craniata</taxon>
        <taxon>Vertebrata</taxon>
        <taxon>Euteleostomi</taxon>
        <taxon>Mammalia</taxon>
        <taxon>Eutheria</taxon>
        <taxon>Laurasiatheria</taxon>
        <taxon>Artiodactyla</taxon>
        <taxon>Ruminantia</taxon>
        <taxon>Pecora</taxon>
        <taxon>Cervidae</taxon>
        <taxon>Odocoileinae</taxon>
        <taxon>Rangifer</taxon>
    </lineage>
</organism>
<dbReference type="Proteomes" id="UP001162501">
    <property type="component" value="Chromosome 16"/>
</dbReference>
<sequence length="168" mass="18300">MLLALVGFPGLLAFFSRRWTLTFTVRSLRPPGKPNPHVRRVTGSALPGGGVAPAAAGERRPSRRATKGALSQERRAHRRAGGTCRRPARSRAPTRVWAAVERADSRSRYVSCEPARARQGAKLGPPPARAVIYLFGGSCARRRCAPRRPGRRLPSEDFIPLRPACCGD</sequence>
<protein>
    <submittedName>
        <fullName evidence="1">Uncharacterized protein</fullName>
    </submittedName>
</protein>
<reference evidence="1" key="1">
    <citation type="submission" date="2023-05" db="EMBL/GenBank/DDBJ databases">
        <authorList>
            <consortium name="ELIXIR-Norway"/>
        </authorList>
    </citation>
    <scope>NUCLEOTIDE SEQUENCE</scope>
</reference>
<proteinExistence type="predicted"/>